<accession>A0A0A9C397</accession>
<reference evidence="2" key="2">
    <citation type="journal article" date="2015" name="Data Brief">
        <title>Shoot transcriptome of the giant reed, Arundo donax.</title>
        <authorList>
            <person name="Barrero R.A."/>
            <person name="Guerrero F.D."/>
            <person name="Moolhuijzen P."/>
            <person name="Goolsby J.A."/>
            <person name="Tidwell J."/>
            <person name="Bellgard S.E."/>
            <person name="Bellgard M.I."/>
        </authorList>
    </citation>
    <scope>NUCLEOTIDE SEQUENCE</scope>
    <source>
        <tissue evidence="2">Shoot tissue taken approximately 20 cm above the soil surface</tissue>
    </source>
</reference>
<feature type="compositionally biased region" description="Polar residues" evidence="1">
    <location>
        <begin position="1"/>
        <end position="17"/>
    </location>
</feature>
<organism evidence="2">
    <name type="scientific">Arundo donax</name>
    <name type="common">Giant reed</name>
    <name type="synonym">Donax arundinaceus</name>
    <dbReference type="NCBI Taxonomy" id="35708"/>
    <lineage>
        <taxon>Eukaryota</taxon>
        <taxon>Viridiplantae</taxon>
        <taxon>Streptophyta</taxon>
        <taxon>Embryophyta</taxon>
        <taxon>Tracheophyta</taxon>
        <taxon>Spermatophyta</taxon>
        <taxon>Magnoliopsida</taxon>
        <taxon>Liliopsida</taxon>
        <taxon>Poales</taxon>
        <taxon>Poaceae</taxon>
        <taxon>PACMAD clade</taxon>
        <taxon>Arundinoideae</taxon>
        <taxon>Arundineae</taxon>
        <taxon>Arundo</taxon>
    </lineage>
</organism>
<sequence>MPRTFCFNSFKDSTSSRAPHFLS</sequence>
<reference evidence="2" key="1">
    <citation type="submission" date="2014-09" db="EMBL/GenBank/DDBJ databases">
        <authorList>
            <person name="Magalhaes I.L.F."/>
            <person name="Oliveira U."/>
            <person name="Santos F.R."/>
            <person name="Vidigal T.H.D.A."/>
            <person name="Brescovit A.D."/>
            <person name="Santos A.J."/>
        </authorList>
    </citation>
    <scope>NUCLEOTIDE SEQUENCE</scope>
    <source>
        <tissue evidence="2">Shoot tissue taken approximately 20 cm above the soil surface</tissue>
    </source>
</reference>
<evidence type="ECO:0000256" key="1">
    <source>
        <dbReference type="SAM" id="MobiDB-lite"/>
    </source>
</evidence>
<proteinExistence type="predicted"/>
<name>A0A0A9C397_ARUDO</name>
<dbReference type="AlphaFoldDB" id="A0A0A9C397"/>
<dbReference type="EMBL" id="GBRH01228957">
    <property type="protein sequence ID" value="JAD68938.1"/>
    <property type="molecule type" value="Transcribed_RNA"/>
</dbReference>
<feature type="region of interest" description="Disordered" evidence="1">
    <location>
        <begin position="1"/>
        <end position="23"/>
    </location>
</feature>
<evidence type="ECO:0000313" key="2">
    <source>
        <dbReference type="EMBL" id="JAD68938.1"/>
    </source>
</evidence>
<protein>
    <submittedName>
        <fullName evidence="2">Uncharacterized protein</fullName>
    </submittedName>
</protein>